<feature type="compositionally biased region" description="Polar residues" evidence="5">
    <location>
        <begin position="342"/>
        <end position="354"/>
    </location>
</feature>
<dbReference type="InterPro" id="IPR044142">
    <property type="entry name" value="AhpF_NTD_N"/>
</dbReference>
<dbReference type="InterPro" id="IPR050097">
    <property type="entry name" value="Ferredoxin-NADP_redctase_2"/>
</dbReference>
<dbReference type="HOGENOM" id="CLU_031864_5_4_9"/>
<dbReference type="InterPro" id="IPR036249">
    <property type="entry name" value="Thioredoxin-like_sf"/>
</dbReference>
<sequence>MFSSFSETQKKEEKQVTEEIYDLIIIGGGSAALSAGIYAGRAMMDTLIIEKDKIGGQVTTTSEIVNYPAIRHTTGPELMEEMRIQAQDFGVAFTNDEIIDVDFSQTIKTVQSASQTYQAYAVLIATGASARKIGFPGESEFTGRGVAYCSTCDGEFFQGLDIFVIGGGYAAAEEAVYLTRYGKSVTMIIREPDFTCAKLTAEAAKNHPKIKIVYNTEVKEIMGDDFVRKAVFVNNQTGEETVYEAPKDSTFGLFVFAGNKPSTEIFEGKIALDRGYVPTTENMETNIPGVYAAGDLRIKELRQIVTAVADGAIAATHAQRYVTEQKTQAGQPIVTKRMTERLANQSAPETNSQQPKEKQPAKVTGKHQWFPESMRQQLSGIFAKLTKKVTLLQFLDASDEKSLELQSFLTEFASLDQKITLETILKDTEPAKELLYGIEKMPSVVLLDAAGNYTGIKFSGIPSGHEVNSLVLAVYNVGSEGQPLEASLQKNILALPKRKIEIFVSLTCHFCPDVVAACQRIASINPHVEAEMVDISLFPELKKEKKIMSVPAMLIDGEQMIFGSKTMTEIIEALA</sequence>
<dbReference type="NCBIfam" id="TIGR03143">
    <property type="entry name" value="AhpF_homolog"/>
    <property type="match status" value="1"/>
</dbReference>
<protein>
    <submittedName>
        <fullName evidence="8">Putative alkyl hydroperoxide reductase F subunit</fullName>
    </submittedName>
</protein>
<dbReference type="PRINTS" id="PR00469">
    <property type="entry name" value="PNDRDTASEII"/>
</dbReference>
<proteinExistence type="predicted"/>
<evidence type="ECO:0000313" key="8">
    <source>
        <dbReference type="EMBL" id="EFM83012.1"/>
    </source>
</evidence>
<evidence type="ECO:0000256" key="5">
    <source>
        <dbReference type="SAM" id="MobiDB-lite"/>
    </source>
</evidence>
<organism evidence="8 9">
    <name type="scientific">Enterococcus faecalis TX4248</name>
    <dbReference type="NCBI Taxonomy" id="749495"/>
    <lineage>
        <taxon>Bacteria</taxon>
        <taxon>Bacillati</taxon>
        <taxon>Bacillota</taxon>
        <taxon>Bacilli</taxon>
        <taxon>Lactobacillales</taxon>
        <taxon>Enterococcaceae</taxon>
        <taxon>Enterococcus</taxon>
    </lineage>
</organism>
<comment type="caution">
    <text evidence="8">The sequence shown here is derived from an EMBL/GenBank/DDBJ whole genome shotgun (WGS) entry which is preliminary data.</text>
</comment>
<dbReference type="PANTHER" id="PTHR48105">
    <property type="entry name" value="THIOREDOXIN REDUCTASE 1-RELATED-RELATED"/>
    <property type="match status" value="1"/>
</dbReference>
<keyword evidence="3" id="KW-0285">Flavoprotein</keyword>
<dbReference type="Gene3D" id="3.40.30.80">
    <property type="match status" value="1"/>
</dbReference>
<dbReference type="InterPro" id="IPR044141">
    <property type="entry name" value="AhpF_NTD_C"/>
</dbReference>
<feature type="domain" description="Thioredoxin-like fold" evidence="7">
    <location>
        <begin position="499"/>
        <end position="573"/>
    </location>
</feature>
<dbReference type="GO" id="GO:0016491">
    <property type="term" value="F:oxidoreductase activity"/>
    <property type="evidence" value="ECO:0007669"/>
    <property type="project" value="UniProtKB-KW"/>
</dbReference>
<dbReference type="Gene3D" id="3.50.50.60">
    <property type="entry name" value="FAD/NAD(P)-binding domain"/>
    <property type="match status" value="2"/>
</dbReference>
<dbReference type="Proteomes" id="UP000004846">
    <property type="component" value="Unassembled WGS sequence"/>
</dbReference>
<comment type="cofactor">
    <cofactor evidence="1">
        <name>FAD</name>
        <dbReference type="ChEBI" id="CHEBI:57692"/>
    </cofactor>
</comment>
<feature type="region of interest" description="Disordered" evidence="5">
    <location>
        <begin position="342"/>
        <end position="364"/>
    </location>
</feature>
<name>A0A125W667_ENTFL</name>
<gene>
    <name evidence="8" type="ORF">HMPREF9498_01362</name>
</gene>
<dbReference type="EMBL" id="AEBR01000039">
    <property type="protein sequence ID" value="EFM83012.1"/>
    <property type="molecule type" value="Genomic_DNA"/>
</dbReference>
<accession>A0A125W667</accession>
<evidence type="ECO:0000256" key="1">
    <source>
        <dbReference type="ARBA" id="ARBA00001974"/>
    </source>
</evidence>
<evidence type="ECO:0000256" key="3">
    <source>
        <dbReference type="ARBA" id="ARBA00022630"/>
    </source>
</evidence>
<reference evidence="8 9" key="1">
    <citation type="submission" date="2010-07" db="EMBL/GenBank/DDBJ databases">
        <authorList>
            <person name="Sid Ahmed O."/>
        </authorList>
    </citation>
    <scope>NUCLEOTIDE SEQUENCE [LARGE SCALE GENOMIC DNA]</scope>
    <source>
        <strain evidence="8 9">TX4248</strain>
    </source>
</reference>
<dbReference type="Pfam" id="PF13192">
    <property type="entry name" value="Thioredoxin_3"/>
    <property type="match status" value="1"/>
</dbReference>
<feature type="domain" description="FAD/NAD(P)-binding" evidence="6">
    <location>
        <begin position="21"/>
        <end position="311"/>
    </location>
</feature>
<comment type="subunit">
    <text evidence="2">Homodimer.</text>
</comment>
<dbReference type="InterPro" id="IPR023753">
    <property type="entry name" value="FAD/NAD-binding_dom"/>
</dbReference>
<dbReference type="CDD" id="cd03026">
    <property type="entry name" value="AhpF_NTD_C"/>
    <property type="match status" value="1"/>
</dbReference>
<dbReference type="PRINTS" id="PR00368">
    <property type="entry name" value="FADPNR"/>
</dbReference>
<keyword evidence="4" id="KW-0560">Oxidoreductase</keyword>
<dbReference type="SUPFAM" id="SSF52833">
    <property type="entry name" value="Thioredoxin-like"/>
    <property type="match status" value="2"/>
</dbReference>
<dbReference type="InterPro" id="IPR017561">
    <property type="entry name" value="AhpF_homologue_put"/>
</dbReference>
<dbReference type="CDD" id="cd02974">
    <property type="entry name" value="AhpF_NTD_N"/>
    <property type="match status" value="1"/>
</dbReference>
<evidence type="ECO:0000313" key="9">
    <source>
        <dbReference type="Proteomes" id="UP000004846"/>
    </source>
</evidence>
<dbReference type="InterPro" id="IPR036188">
    <property type="entry name" value="FAD/NAD-bd_sf"/>
</dbReference>
<dbReference type="AlphaFoldDB" id="A0A125W667"/>
<evidence type="ECO:0000256" key="2">
    <source>
        <dbReference type="ARBA" id="ARBA00011738"/>
    </source>
</evidence>
<evidence type="ECO:0000259" key="6">
    <source>
        <dbReference type="Pfam" id="PF07992"/>
    </source>
</evidence>
<evidence type="ECO:0000259" key="7">
    <source>
        <dbReference type="Pfam" id="PF13192"/>
    </source>
</evidence>
<dbReference type="SUPFAM" id="SSF51905">
    <property type="entry name" value="FAD/NAD(P)-binding domain"/>
    <property type="match status" value="1"/>
</dbReference>
<dbReference type="Pfam" id="PF07992">
    <property type="entry name" value="Pyr_redox_2"/>
    <property type="match status" value="1"/>
</dbReference>
<evidence type="ECO:0000256" key="4">
    <source>
        <dbReference type="ARBA" id="ARBA00023002"/>
    </source>
</evidence>
<dbReference type="InterPro" id="IPR012336">
    <property type="entry name" value="Thioredoxin-like_fold"/>
</dbReference>